<evidence type="ECO:0000313" key="10">
    <source>
        <dbReference type="EMBL" id="MBN7801510.1"/>
    </source>
</evidence>
<accession>A0ABS3BT35</accession>
<comment type="similarity">
    <text evidence="2">Belongs to the ABC-4 integral membrane protein family. LolC/E subfamily.</text>
</comment>
<feature type="transmembrane region" description="Helical" evidence="7">
    <location>
        <begin position="383"/>
        <end position="401"/>
    </location>
</feature>
<keyword evidence="6 7" id="KW-0472">Membrane</keyword>
<proteinExistence type="inferred from homology"/>
<feature type="transmembrane region" description="Helical" evidence="7">
    <location>
        <begin position="284"/>
        <end position="305"/>
    </location>
</feature>
<evidence type="ECO:0000259" key="9">
    <source>
        <dbReference type="Pfam" id="PF12704"/>
    </source>
</evidence>
<protein>
    <submittedName>
        <fullName evidence="10">ABC transporter permease</fullName>
    </submittedName>
</protein>
<keyword evidence="5 7" id="KW-1133">Transmembrane helix</keyword>
<keyword evidence="4 7" id="KW-0812">Transmembrane</keyword>
<feature type="domain" description="ABC3 transporter permease C-terminal" evidence="8">
    <location>
        <begin position="289"/>
        <end position="410"/>
    </location>
</feature>
<evidence type="ECO:0000256" key="2">
    <source>
        <dbReference type="ARBA" id="ARBA00005236"/>
    </source>
</evidence>
<evidence type="ECO:0000313" key="11">
    <source>
        <dbReference type="Proteomes" id="UP000664698"/>
    </source>
</evidence>
<organism evidence="10 11">
    <name type="scientific">Algoriphagus aestuariicola</name>
    <dbReference type="NCBI Taxonomy" id="1852016"/>
    <lineage>
        <taxon>Bacteria</taxon>
        <taxon>Pseudomonadati</taxon>
        <taxon>Bacteroidota</taxon>
        <taxon>Cytophagia</taxon>
        <taxon>Cytophagales</taxon>
        <taxon>Cyclobacteriaceae</taxon>
        <taxon>Algoriphagus</taxon>
    </lineage>
</organism>
<dbReference type="InterPro" id="IPR003838">
    <property type="entry name" value="ABC3_permease_C"/>
</dbReference>
<dbReference type="PANTHER" id="PTHR30489:SF0">
    <property type="entry name" value="LIPOPROTEIN-RELEASING SYSTEM TRANSMEMBRANE PROTEIN LOLE"/>
    <property type="match status" value="1"/>
</dbReference>
<reference evidence="10 11" key="1">
    <citation type="submission" date="2021-03" db="EMBL/GenBank/DDBJ databases">
        <title>novel species isolated from a fishpond in China.</title>
        <authorList>
            <person name="Lu H."/>
            <person name="Cai Z."/>
        </authorList>
    </citation>
    <scope>NUCLEOTIDE SEQUENCE [LARGE SCALE GENOMIC DNA]</scope>
    <source>
        <strain evidence="10 11">JCM 31546</strain>
    </source>
</reference>
<dbReference type="PANTHER" id="PTHR30489">
    <property type="entry name" value="LIPOPROTEIN-RELEASING SYSTEM TRANSMEMBRANE PROTEIN LOLE"/>
    <property type="match status" value="1"/>
</dbReference>
<dbReference type="Pfam" id="PF02687">
    <property type="entry name" value="FtsX"/>
    <property type="match status" value="1"/>
</dbReference>
<evidence type="ECO:0000256" key="1">
    <source>
        <dbReference type="ARBA" id="ARBA00004651"/>
    </source>
</evidence>
<evidence type="ECO:0000256" key="7">
    <source>
        <dbReference type="SAM" id="Phobius"/>
    </source>
</evidence>
<sequence length="418" mass="45842">MKWTLIIEIAKALMLARRKQTVIAATGVLFSITMFVALLGFMNGLNSMLDGLVINRTPHIRFYNEIRPNPNQPIDQSEKFENSLNIIRSIKPSTSRLAIYNSESIMRTLERDSRVLGISPKISAQVFFNVGTIDLTGIVNGIEVEKEAELFSFSDYVTAGDYAELNQTNTIILGKGAADRMLADIGDVVQVTTAQGNRVQLKVVGYYQSGLGDFDNVNSYASLTTVQKMLGEPASYVTDIQVKLHDLSLAPPMAKELAGIFQIDADDIQTVNAQFETGTNIRTMISYAVGITLLVVSGFGIYNILNMMIYEKLDTIAILKAIGFDSRDVNRIFITIALTIGFVGGALGLLFGFLAGLGIDQIPFETEALPTIKTFPVDYNPKYYLIGGTFSLITTYFAGFFPARKASGVDPVEIIRGK</sequence>
<keyword evidence="11" id="KW-1185">Reference proteome</keyword>
<feature type="transmembrane region" description="Helical" evidence="7">
    <location>
        <begin position="21"/>
        <end position="42"/>
    </location>
</feature>
<dbReference type="InterPro" id="IPR051447">
    <property type="entry name" value="Lipoprotein-release_system"/>
</dbReference>
<gene>
    <name evidence="10" type="ORF">J0A67_11600</name>
</gene>
<dbReference type="RefSeq" id="WP_206569493.1">
    <property type="nucleotide sequence ID" value="NZ_JAFKCW010000002.1"/>
</dbReference>
<evidence type="ECO:0000256" key="4">
    <source>
        <dbReference type="ARBA" id="ARBA00022692"/>
    </source>
</evidence>
<evidence type="ECO:0000256" key="3">
    <source>
        <dbReference type="ARBA" id="ARBA00022475"/>
    </source>
</evidence>
<comment type="caution">
    <text evidence="10">The sequence shown here is derived from an EMBL/GenBank/DDBJ whole genome shotgun (WGS) entry which is preliminary data.</text>
</comment>
<feature type="transmembrane region" description="Helical" evidence="7">
    <location>
        <begin position="332"/>
        <end position="359"/>
    </location>
</feature>
<evidence type="ECO:0000256" key="6">
    <source>
        <dbReference type="ARBA" id="ARBA00023136"/>
    </source>
</evidence>
<dbReference type="InterPro" id="IPR025857">
    <property type="entry name" value="MacB_PCD"/>
</dbReference>
<feature type="domain" description="MacB-like periplasmic core" evidence="9">
    <location>
        <begin position="21"/>
        <end position="257"/>
    </location>
</feature>
<comment type="subcellular location">
    <subcellularLocation>
        <location evidence="1">Cell membrane</location>
        <topology evidence="1">Multi-pass membrane protein</topology>
    </subcellularLocation>
</comment>
<evidence type="ECO:0000259" key="8">
    <source>
        <dbReference type="Pfam" id="PF02687"/>
    </source>
</evidence>
<dbReference type="Pfam" id="PF12704">
    <property type="entry name" value="MacB_PCD"/>
    <property type="match status" value="1"/>
</dbReference>
<evidence type="ECO:0000256" key="5">
    <source>
        <dbReference type="ARBA" id="ARBA00022989"/>
    </source>
</evidence>
<dbReference type="Proteomes" id="UP000664698">
    <property type="component" value="Unassembled WGS sequence"/>
</dbReference>
<name>A0ABS3BT35_9BACT</name>
<keyword evidence="3" id="KW-1003">Cell membrane</keyword>
<dbReference type="EMBL" id="JAFKCW010000002">
    <property type="protein sequence ID" value="MBN7801510.1"/>
    <property type="molecule type" value="Genomic_DNA"/>
</dbReference>